<comment type="caution">
    <text evidence="10">The sequence shown here is derived from an EMBL/GenBank/DDBJ whole genome shotgun (WGS) entry which is preliminary data.</text>
</comment>
<dbReference type="UniPathway" id="UPA00028">
    <property type="reaction ID" value="UER00005"/>
</dbReference>
<comment type="subunit">
    <text evidence="9">Homodimer.</text>
</comment>
<dbReference type="InterPro" id="IPR004821">
    <property type="entry name" value="Cyt_trans-like"/>
</dbReference>
<evidence type="ECO:0000256" key="9">
    <source>
        <dbReference type="HAMAP-Rule" id="MF_00158"/>
    </source>
</evidence>
<feature type="active site" description="Proton donor" evidence="9">
    <location>
        <position position="37"/>
    </location>
</feature>
<dbReference type="RefSeq" id="WP_125555465.1">
    <property type="nucleotide sequence ID" value="NZ_RBVX01000006.1"/>
</dbReference>
<dbReference type="GO" id="GO:0005524">
    <property type="term" value="F:ATP binding"/>
    <property type="evidence" value="ECO:0007669"/>
    <property type="project" value="UniProtKB-KW"/>
</dbReference>
<dbReference type="Gene3D" id="3.30.1300.10">
    <property type="entry name" value="Pantoate-beta-alanine ligase, C-terminal domain"/>
    <property type="match status" value="1"/>
</dbReference>
<comment type="catalytic activity">
    <reaction evidence="8 9">
        <text>(R)-pantoate + beta-alanine + ATP = (R)-pantothenate + AMP + diphosphate + H(+)</text>
        <dbReference type="Rhea" id="RHEA:10912"/>
        <dbReference type="ChEBI" id="CHEBI:15378"/>
        <dbReference type="ChEBI" id="CHEBI:15980"/>
        <dbReference type="ChEBI" id="CHEBI:29032"/>
        <dbReference type="ChEBI" id="CHEBI:30616"/>
        <dbReference type="ChEBI" id="CHEBI:33019"/>
        <dbReference type="ChEBI" id="CHEBI:57966"/>
        <dbReference type="ChEBI" id="CHEBI:456215"/>
        <dbReference type="EC" id="6.3.2.1"/>
    </reaction>
</comment>
<feature type="binding site" evidence="9">
    <location>
        <position position="61"/>
    </location>
    <ligand>
        <name>(R)-pantoate</name>
        <dbReference type="ChEBI" id="CHEBI:15980"/>
    </ligand>
</feature>
<dbReference type="PANTHER" id="PTHR21299:SF1">
    <property type="entry name" value="PANTOATE--BETA-ALANINE LIGASE"/>
    <property type="match status" value="1"/>
</dbReference>
<name>A0A3R9P8L1_9BACI</name>
<dbReference type="CDD" id="cd00560">
    <property type="entry name" value="PanC"/>
    <property type="match status" value="1"/>
</dbReference>
<comment type="function">
    <text evidence="9">Catalyzes the condensation of pantoate with beta-alanine in an ATP-dependent reaction via a pantoyl-adenylate intermediate.</text>
</comment>
<evidence type="ECO:0000256" key="5">
    <source>
        <dbReference type="ARBA" id="ARBA00022655"/>
    </source>
</evidence>
<dbReference type="EC" id="6.3.2.1" evidence="9"/>
<dbReference type="GO" id="GO:0015940">
    <property type="term" value="P:pantothenate biosynthetic process"/>
    <property type="evidence" value="ECO:0007669"/>
    <property type="project" value="UniProtKB-UniRule"/>
</dbReference>
<protein>
    <recommendedName>
        <fullName evidence="9">Pantothenate synthetase</fullName>
        <shortName evidence="9">PS</shortName>
        <ecNumber evidence="9">6.3.2.1</ecNumber>
    </recommendedName>
    <alternativeName>
        <fullName evidence="9">Pantoate--beta-alanine ligase</fullName>
    </alternativeName>
    <alternativeName>
        <fullName evidence="9">Pantoate-activating enzyme</fullName>
    </alternativeName>
</protein>
<dbReference type="Gene3D" id="3.40.50.620">
    <property type="entry name" value="HUPs"/>
    <property type="match status" value="1"/>
</dbReference>
<evidence type="ECO:0000313" key="11">
    <source>
        <dbReference type="Proteomes" id="UP000275076"/>
    </source>
</evidence>
<comment type="miscellaneous">
    <text evidence="9">The reaction proceeds by a bi uni uni bi ping pong mechanism.</text>
</comment>
<comment type="similarity">
    <text evidence="2 9">Belongs to the pantothenate synthetase family.</text>
</comment>
<evidence type="ECO:0000313" key="10">
    <source>
        <dbReference type="EMBL" id="RSL33784.1"/>
    </source>
</evidence>
<comment type="pathway">
    <text evidence="1 9">Cofactor biosynthesis; (R)-pantothenate biosynthesis; (R)-pantothenate from (R)-pantoate and beta-alanine: step 1/1.</text>
</comment>
<keyword evidence="7 9" id="KW-0067">ATP-binding</keyword>
<comment type="subcellular location">
    <subcellularLocation>
        <location evidence="9">Cytoplasm</location>
    </subcellularLocation>
</comment>
<dbReference type="OrthoDB" id="9773087at2"/>
<accession>A0A3R9P8L1</accession>
<gene>
    <name evidence="9" type="primary">panC</name>
    <name evidence="10" type="ORF">D7Z54_08825</name>
</gene>
<evidence type="ECO:0000256" key="2">
    <source>
        <dbReference type="ARBA" id="ARBA00009256"/>
    </source>
</evidence>
<dbReference type="NCBIfam" id="TIGR00125">
    <property type="entry name" value="cyt_tran_rel"/>
    <property type="match status" value="1"/>
</dbReference>
<feature type="binding site" evidence="9">
    <location>
        <position position="61"/>
    </location>
    <ligand>
        <name>beta-alanine</name>
        <dbReference type="ChEBI" id="CHEBI:57966"/>
    </ligand>
</feature>
<evidence type="ECO:0000256" key="6">
    <source>
        <dbReference type="ARBA" id="ARBA00022741"/>
    </source>
</evidence>
<dbReference type="HAMAP" id="MF_00158">
    <property type="entry name" value="PanC"/>
    <property type="match status" value="1"/>
</dbReference>
<feature type="binding site" evidence="9">
    <location>
        <position position="153"/>
    </location>
    <ligand>
        <name>(R)-pantoate</name>
        <dbReference type="ChEBI" id="CHEBI:15980"/>
    </ligand>
</feature>
<evidence type="ECO:0000256" key="1">
    <source>
        <dbReference type="ARBA" id="ARBA00004990"/>
    </source>
</evidence>
<dbReference type="Proteomes" id="UP000275076">
    <property type="component" value="Unassembled WGS sequence"/>
</dbReference>
<keyword evidence="6 9" id="KW-0547">Nucleotide-binding</keyword>
<evidence type="ECO:0000256" key="4">
    <source>
        <dbReference type="ARBA" id="ARBA00022598"/>
    </source>
</evidence>
<keyword evidence="4 9" id="KW-0436">Ligase</keyword>
<dbReference type="GO" id="GO:0005829">
    <property type="term" value="C:cytosol"/>
    <property type="evidence" value="ECO:0007669"/>
    <property type="project" value="TreeGrafter"/>
</dbReference>
<evidence type="ECO:0000256" key="3">
    <source>
        <dbReference type="ARBA" id="ARBA00022490"/>
    </source>
</evidence>
<proteinExistence type="inferred from homology"/>
<organism evidence="10 11">
    <name type="scientific">Salibacterium salarium</name>
    <dbReference type="NCBI Taxonomy" id="284579"/>
    <lineage>
        <taxon>Bacteria</taxon>
        <taxon>Bacillati</taxon>
        <taxon>Bacillota</taxon>
        <taxon>Bacilli</taxon>
        <taxon>Bacillales</taxon>
        <taxon>Bacillaceae</taxon>
    </lineage>
</organism>
<keyword evidence="11" id="KW-1185">Reference proteome</keyword>
<dbReference type="EMBL" id="RBVX01000006">
    <property type="protein sequence ID" value="RSL33784.1"/>
    <property type="molecule type" value="Genomic_DNA"/>
</dbReference>
<keyword evidence="5 9" id="KW-0566">Pantothenate biosynthesis</keyword>
<keyword evidence="3 9" id="KW-0963">Cytoplasm</keyword>
<dbReference type="AlphaFoldDB" id="A0A3R9P8L1"/>
<reference evidence="10 11" key="1">
    <citation type="submission" date="2018-10" db="EMBL/GenBank/DDBJ databases">
        <title>Draft genome sequence of Bacillus salarius IM0101, isolated from a hypersaline soil in Inner Mongolia, China.</title>
        <authorList>
            <person name="Yamprayoonswat W."/>
            <person name="Boonvisut S."/>
            <person name="Jumpathong W."/>
            <person name="Sittihan S."/>
            <person name="Ruangsuj P."/>
            <person name="Wanthongcharoen S."/>
            <person name="Thongpramul N."/>
            <person name="Pimmason S."/>
            <person name="Yu B."/>
            <person name="Yasawong M."/>
        </authorList>
    </citation>
    <scope>NUCLEOTIDE SEQUENCE [LARGE SCALE GENOMIC DNA]</scope>
    <source>
        <strain evidence="10 11">IM0101</strain>
    </source>
</reference>
<dbReference type="NCBIfam" id="TIGR00018">
    <property type="entry name" value="panC"/>
    <property type="match status" value="1"/>
</dbReference>
<dbReference type="InterPro" id="IPR014729">
    <property type="entry name" value="Rossmann-like_a/b/a_fold"/>
</dbReference>
<feature type="binding site" evidence="9">
    <location>
        <begin position="184"/>
        <end position="187"/>
    </location>
    <ligand>
        <name>ATP</name>
        <dbReference type="ChEBI" id="CHEBI:30616"/>
    </ligand>
</feature>
<dbReference type="InterPro" id="IPR042176">
    <property type="entry name" value="Pantoate_ligase_C"/>
</dbReference>
<evidence type="ECO:0000256" key="7">
    <source>
        <dbReference type="ARBA" id="ARBA00022840"/>
    </source>
</evidence>
<evidence type="ECO:0000256" key="8">
    <source>
        <dbReference type="ARBA" id="ARBA00048258"/>
    </source>
</evidence>
<feature type="binding site" evidence="9">
    <location>
        <position position="176"/>
    </location>
    <ligand>
        <name>ATP</name>
        <dbReference type="ChEBI" id="CHEBI:30616"/>
    </ligand>
</feature>
<dbReference type="SUPFAM" id="SSF52374">
    <property type="entry name" value="Nucleotidylyl transferase"/>
    <property type="match status" value="1"/>
</dbReference>
<dbReference type="PANTHER" id="PTHR21299">
    <property type="entry name" value="CYTIDYLATE KINASE/PANTOATE-BETA-ALANINE LIGASE"/>
    <property type="match status" value="1"/>
</dbReference>
<dbReference type="InterPro" id="IPR003721">
    <property type="entry name" value="Pantoate_ligase"/>
</dbReference>
<feature type="binding site" evidence="9">
    <location>
        <begin position="30"/>
        <end position="37"/>
    </location>
    <ligand>
        <name>ATP</name>
        <dbReference type="ChEBI" id="CHEBI:30616"/>
    </ligand>
</feature>
<dbReference type="GO" id="GO:0004592">
    <property type="term" value="F:pantoate-beta-alanine ligase activity"/>
    <property type="evidence" value="ECO:0007669"/>
    <property type="project" value="UniProtKB-UniRule"/>
</dbReference>
<sequence>MKTITSVSDFRRELQVHKVQNQSIGFVPTMGALHEGHFSLIKAAKQMNDIVVLSIFVNPLQFGAGEDYDSYPRELTKDKIQADELGVDIIFAPTVQDIYPRSMYSKIRVEKGVQVLCGKNRPGHFDGVATVVLKLFHIVEPDRAYFGLKDAQQVAVIQNMVFDFNVPVEIIACETIREDDGLAVSSRNINLTKEERMQAPLLYKCLQQTKQKLEAGNRASVVLKDEMKSYFLTHTDASIDYCEIVTFPELKHQDEVSGQILIAAALQFSNARLIDNIIVHVKGGKV</sequence>
<dbReference type="Pfam" id="PF02569">
    <property type="entry name" value="Pantoate_ligase"/>
    <property type="match status" value="1"/>
</dbReference>
<dbReference type="FunFam" id="3.40.50.620:FF:000013">
    <property type="entry name" value="Pantothenate synthetase"/>
    <property type="match status" value="1"/>
</dbReference>
<feature type="binding site" evidence="9">
    <location>
        <begin position="147"/>
        <end position="150"/>
    </location>
    <ligand>
        <name>ATP</name>
        <dbReference type="ChEBI" id="CHEBI:30616"/>
    </ligand>
</feature>